<dbReference type="InterPro" id="IPR003540">
    <property type="entry name" value="ADP-ribosyltransferase"/>
</dbReference>
<evidence type="ECO:0000313" key="3">
    <source>
        <dbReference type="Proteomes" id="UP000284296"/>
    </source>
</evidence>
<dbReference type="GO" id="GO:0005576">
    <property type="term" value="C:extracellular region"/>
    <property type="evidence" value="ECO:0007669"/>
    <property type="project" value="InterPro"/>
</dbReference>
<dbReference type="AlphaFoldDB" id="A0A412Q370"/>
<evidence type="ECO:0000313" key="2">
    <source>
        <dbReference type="EMBL" id="RGT81082.1"/>
    </source>
</evidence>
<dbReference type="Proteomes" id="UP000284296">
    <property type="component" value="Unassembled WGS sequence"/>
</dbReference>
<dbReference type="Gene3D" id="3.90.176.10">
    <property type="entry name" value="Toxin ADP-ribosyltransferase, Chain A, domain 1"/>
    <property type="match status" value="1"/>
</dbReference>
<accession>A0A412Q370</accession>
<evidence type="ECO:0000259" key="1">
    <source>
        <dbReference type="Pfam" id="PF03496"/>
    </source>
</evidence>
<dbReference type="SUPFAM" id="SSF56399">
    <property type="entry name" value="ADP-ribosylation"/>
    <property type="match status" value="1"/>
</dbReference>
<organism evidence="2 3">
    <name type="scientific">Agathobacter rectalis</name>
    <dbReference type="NCBI Taxonomy" id="39491"/>
    <lineage>
        <taxon>Bacteria</taxon>
        <taxon>Bacillati</taxon>
        <taxon>Bacillota</taxon>
        <taxon>Clostridia</taxon>
        <taxon>Lachnospirales</taxon>
        <taxon>Lachnospiraceae</taxon>
        <taxon>Agathobacter</taxon>
    </lineage>
</organism>
<comment type="caution">
    <text evidence="2">The sequence shown here is derived from an EMBL/GenBank/DDBJ whole genome shotgun (WGS) entry which is preliminary data.</text>
</comment>
<gene>
    <name evidence="2" type="ORF">DWX06_08215</name>
</gene>
<dbReference type="PROSITE" id="PS51996">
    <property type="entry name" value="TR_MART"/>
    <property type="match status" value="1"/>
</dbReference>
<sequence>MYYKGVTNNKSHKFKLKGDNFMNLKISLALLPNVIFKKIGAIWDSMAQTTTTAIDFAHTNINPPPTMEQKWMYVLSKNVEHYNKTLRYPKSANSKDTINEIAENVRNNKSKKDLILYRQITKYGFENMLKEAKSMKNIDLYDKGFMCTTLVKGVEHSFGYGYGEDKGVIRLRIYAPEGTGCVYMSDIQEPGNYEVILPTGTKLKIISKGLKYVNCKVLK</sequence>
<feature type="domain" description="ADP ribosyltransferase" evidence="1">
    <location>
        <begin position="78"/>
        <end position="205"/>
    </location>
</feature>
<proteinExistence type="predicted"/>
<reference evidence="2 3" key="1">
    <citation type="submission" date="2018-08" db="EMBL/GenBank/DDBJ databases">
        <title>A genome reference for cultivated species of the human gut microbiota.</title>
        <authorList>
            <person name="Zou Y."/>
            <person name="Xue W."/>
            <person name="Luo G."/>
        </authorList>
    </citation>
    <scope>NUCLEOTIDE SEQUENCE [LARGE SCALE GENOMIC DNA]</scope>
    <source>
        <strain evidence="2 3">AF18-16LB</strain>
    </source>
</reference>
<name>A0A412Q370_9FIRM</name>
<protein>
    <recommendedName>
        <fullName evidence="1">ADP ribosyltransferase domain-containing protein</fullName>
    </recommendedName>
</protein>
<dbReference type="Pfam" id="PF03496">
    <property type="entry name" value="ADPrib_exo_Tox"/>
    <property type="match status" value="1"/>
</dbReference>
<dbReference type="EMBL" id="QRXG01000012">
    <property type="protein sequence ID" value="RGT81082.1"/>
    <property type="molecule type" value="Genomic_DNA"/>
</dbReference>